<dbReference type="OrthoDB" id="9802248at2"/>
<keyword evidence="4" id="KW-1185">Reference proteome</keyword>
<feature type="domain" description="Metallo-beta-lactamase" evidence="1">
    <location>
        <begin position="105"/>
        <end position="263"/>
    </location>
</feature>
<protein>
    <submittedName>
        <fullName evidence="3">MBL fold metallo-hydrolase</fullName>
    </submittedName>
</protein>
<keyword evidence="3" id="KW-0378">Hydrolase</keyword>
<dbReference type="EMBL" id="NPDY01000018">
    <property type="protein sequence ID" value="PJZ68622.1"/>
    <property type="molecule type" value="Genomic_DNA"/>
</dbReference>
<dbReference type="GO" id="GO:0016787">
    <property type="term" value="F:hydrolase activity"/>
    <property type="evidence" value="ECO:0007669"/>
    <property type="project" value="UniProtKB-KW"/>
</dbReference>
<proteinExistence type="predicted"/>
<evidence type="ECO:0000313" key="4">
    <source>
        <dbReference type="Proteomes" id="UP000231962"/>
    </source>
</evidence>
<dbReference type="RefSeq" id="WP_100714905.1">
    <property type="nucleotide sequence ID" value="NZ_NPDY01000018.1"/>
</dbReference>
<accession>A0A2M9ZIT6</accession>
<name>A0A2M9ZIT6_9LEPT</name>
<dbReference type="Pfam" id="PF13370">
    <property type="entry name" value="Fer4_13"/>
    <property type="match status" value="1"/>
</dbReference>
<dbReference type="InterPro" id="IPR036866">
    <property type="entry name" value="RibonucZ/Hydroxyglut_hydro"/>
</dbReference>
<evidence type="ECO:0000259" key="1">
    <source>
        <dbReference type="SMART" id="SM00849"/>
    </source>
</evidence>
<evidence type="ECO:0000313" key="5">
    <source>
        <dbReference type="Proteomes" id="UP000231990"/>
    </source>
</evidence>
<dbReference type="SUPFAM" id="SSF56281">
    <property type="entry name" value="Metallo-hydrolase/oxidoreductase"/>
    <property type="match status" value="1"/>
</dbReference>
<dbReference type="PANTHER" id="PTHR42773:SF1">
    <property type="entry name" value="METALLO-BETA-LACTAMASE FAMILY PROTEIN"/>
    <property type="match status" value="1"/>
</dbReference>
<dbReference type="AlphaFoldDB" id="A0A2M9ZIT6"/>
<gene>
    <name evidence="2" type="ORF">CH360_15180</name>
    <name evidence="3" type="ORF">CH373_16635</name>
</gene>
<dbReference type="Gene3D" id="3.60.15.10">
    <property type="entry name" value="Ribonuclease Z/Hydroxyacylglutathione hydrolase-like"/>
    <property type="match status" value="1"/>
</dbReference>
<comment type="caution">
    <text evidence="3">The sequence shown here is derived from an EMBL/GenBank/DDBJ whole genome shotgun (WGS) entry which is preliminary data.</text>
</comment>
<dbReference type="CDD" id="cd07727">
    <property type="entry name" value="YmaE-like_MBL-fold"/>
    <property type="match status" value="1"/>
</dbReference>
<dbReference type="Proteomes" id="UP000231962">
    <property type="component" value="Unassembled WGS sequence"/>
</dbReference>
<dbReference type="Proteomes" id="UP000231990">
    <property type="component" value="Unassembled WGS sequence"/>
</dbReference>
<sequence length="288" mass="32869">MGTYSKKRPENVSGNFYVDSTCIDCETCRIIAPSTFSESGGRSYVYHQPESEEMQQEALRALVACPTSSIGTEFPMDLHLAKSSFPYLLRENIYYCGFHSKSSYGAFSYLIKRADGNVLVDSPRYVPSLAEKMEEMGGVYYHFLTHQDDVADHSKFHDKFSTQRIIHESDASAIGNPEISIAGSEPYRLADSLEIIPTPGHTRGHAVLLYNNSVLFTGDHLAYDPNRERLIAFRNACWYSWKEQIHSMEKLMDYTFEWILPGHGHWYHGTASDVKSMLKDCIQWMKDK</sequence>
<dbReference type="Gene3D" id="3.30.70.20">
    <property type="match status" value="1"/>
</dbReference>
<dbReference type="SUPFAM" id="SSF54862">
    <property type="entry name" value="4Fe-4S ferredoxins"/>
    <property type="match status" value="1"/>
</dbReference>
<reference evidence="4 5" key="1">
    <citation type="submission" date="2017-07" db="EMBL/GenBank/DDBJ databases">
        <title>Leptospira spp. isolated from tropical soils.</title>
        <authorList>
            <person name="Thibeaux R."/>
            <person name="Iraola G."/>
            <person name="Ferres I."/>
            <person name="Bierque E."/>
            <person name="Girault D."/>
            <person name="Soupe-Gilbert M.-E."/>
            <person name="Picardeau M."/>
            <person name="Goarant C."/>
        </authorList>
    </citation>
    <scope>NUCLEOTIDE SEQUENCE [LARGE SCALE GENOMIC DNA]</scope>
    <source>
        <strain evidence="3 5">FH1-B-B1</strain>
        <strain evidence="2 4">FH1-B-C1</strain>
    </source>
</reference>
<dbReference type="PANTHER" id="PTHR42773">
    <property type="entry name" value="METALLO-BETA-LACTAMASE-RELATED"/>
    <property type="match status" value="1"/>
</dbReference>
<organism evidence="3 5">
    <name type="scientific">Leptospira perolatii</name>
    <dbReference type="NCBI Taxonomy" id="2023191"/>
    <lineage>
        <taxon>Bacteria</taxon>
        <taxon>Pseudomonadati</taxon>
        <taxon>Spirochaetota</taxon>
        <taxon>Spirochaetia</taxon>
        <taxon>Leptospirales</taxon>
        <taxon>Leptospiraceae</taxon>
        <taxon>Leptospira</taxon>
    </lineage>
</organism>
<dbReference type="EMBL" id="NPDZ01000015">
    <property type="protein sequence ID" value="PJZ71969.1"/>
    <property type="molecule type" value="Genomic_DNA"/>
</dbReference>
<evidence type="ECO:0000313" key="3">
    <source>
        <dbReference type="EMBL" id="PJZ71969.1"/>
    </source>
</evidence>
<dbReference type="SMART" id="SM00849">
    <property type="entry name" value="Lactamase_B"/>
    <property type="match status" value="1"/>
</dbReference>
<evidence type="ECO:0000313" key="2">
    <source>
        <dbReference type="EMBL" id="PJZ68622.1"/>
    </source>
</evidence>
<dbReference type="InterPro" id="IPR001279">
    <property type="entry name" value="Metallo-B-lactamas"/>
</dbReference>